<dbReference type="EMBL" id="CAMXCT010001100">
    <property type="protein sequence ID" value="CAI3986636.1"/>
    <property type="molecule type" value="Genomic_DNA"/>
</dbReference>
<sequence length="315" mass="34709">MPWNHTKQHAVHRLKAEWWDPYIEKQPVSPAEGELPNYTGWPTAGPSSDVMLLKTRSSAVAGHVDWVGWTREAYRSPSRSIPKRRLFSRRVPPNRWCQNYGYIGTDGQVHWPEEGGALVGAAWRGKSAPAPLSSRMGRQPCVATYEVQGPSALYTPQAPPQPHAEPLQFDAANIGDQQKRERLAERLLEGERVWALLRSAYLAGAELGDQGADRAGHGPASAKAGDAKDESEQPSKEGWGCDAPLLEASITVREKLRALRAKTEQAGQVLRKPCRSDSTWMSIVALVEGRVLCCLVFFQSLSNCLGGVAELRNQI</sequence>
<proteinExistence type="predicted"/>
<dbReference type="EMBL" id="CAMXCT020001100">
    <property type="protein sequence ID" value="CAL1140011.1"/>
    <property type="molecule type" value="Genomic_DNA"/>
</dbReference>
<dbReference type="AlphaFoldDB" id="A0A9P1CAB6"/>
<gene>
    <name evidence="2" type="ORF">C1SCF055_LOCUS13978</name>
</gene>
<dbReference type="OrthoDB" id="408449at2759"/>
<dbReference type="Proteomes" id="UP001152797">
    <property type="component" value="Unassembled WGS sequence"/>
</dbReference>
<comment type="caution">
    <text evidence="2">The sequence shown here is derived from an EMBL/GenBank/DDBJ whole genome shotgun (WGS) entry which is preliminary data.</text>
</comment>
<dbReference type="EMBL" id="CAMXCT030001100">
    <property type="protein sequence ID" value="CAL4773948.1"/>
    <property type="molecule type" value="Genomic_DNA"/>
</dbReference>
<feature type="compositionally biased region" description="Basic and acidic residues" evidence="1">
    <location>
        <begin position="225"/>
        <end position="235"/>
    </location>
</feature>
<organism evidence="2">
    <name type="scientific">Cladocopium goreaui</name>
    <dbReference type="NCBI Taxonomy" id="2562237"/>
    <lineage>
        <taxon>Eukaryota</taxon>
        <taxon>Sar</taxon>
        <taxon>Alveolata</taxon>
        <taxon>Dinophyceae</taxon>
        <taxon>Suessiales</taxon>
        <taxon>Symbiodiniaceae</taxon>
        <taxon>Cladocopium</taxon>
    </lineage>
</organism>
<reference evidence="2" key="1">
    <citation type="submission" date="2022-10" db="EMBL/GenBank/DDBJ databases">
        <authorList>
            <person name="Chen Y."/>
            <person name="Dougan E. K."/>
            <person name="Chan C."/>
            <person name="Rhodes N."/>
            <person name="Thang M."/>
        </authorList>
    </citation>
    <scope>NUCLEOTIDE SEQUENCE</scope>
</reference>
<reference evidence="3 4" key="2">
    <citation type="submission" date="2024-05" db="EMBL/GenBank/DDBJ databases">
        <authorList>
            <person name="Chen Y."/>
            <person name="Shah S."/>
            <person name="Dougan E. K."/>
            <person name="Thang M."/>
            <person name="Chan C."/>
        </authorList>
    </citation>
    <scope>NUCLEOTIDE SEQUENCE [LARGE SCALE GENOMIC DNA]</scope>
</reference>
<evidence type="ECO:0000313" key="4">
    <source>
        <dbReference type="Proteomes" id="UP001152797"/>
    </source>
</evidence>
<evidence type="ECO:0000313" key="2">
    <source>
        <dbReference type="EMBL" id="CAI3986636.1"/>
    </source>
</evidence>
<name>A0A9P1CAB6_9DINO</name>
<keyword evidence="4" id="KW-1185">Reference proteome</keyword>
<evidence type="ECO:0000313" key="3">
    <source>
        <dbReference type="EMBL" id="CAL4773948.1"/>
    </source>
</evidence>
<feature type="region of interest" description="Disordered" evidence="1">
    <location>
        <begin position="211"/>
        <end position="239"/>
    </location>
</feature>
<evidence type="ECO:0000256" key="1">
    <source>
        <dbReference type="SAM" id="MobiDB-lite"/>
    </source>
</evidence>
<protein>
    <submittedName>
        <fullName evidence="2">Uncharacterized protein</fullName>
    </submittedName>
</protein>
<accession>A0A9P1CAB6</accession>